<evidence type="ECO:0000313" key="5">
    <source>
        <dbReference type="EMBL" id="PUX24831.1"/>
    </source>
</evidence>
<dbReference type="PROSITE" id="PS50949">
    <property type="entry name" value="HTH_GNTR"/>
    <property type="match status" value="1"/>
</dbReference>
<dbReference type="InterPro" id="IPR000524">
    <property type="entry name" value="Tscrpt_reg_HTH_GntR"/>
</dbReference>
<dbReference type="PANTHER" id="PTHR43537">
    <property type="entry name" value="TRANSCRIPTIONAL REGULATOR, GNTR FAMILY"/>
    <property type="match status" value="1"/>
</dbReference>
<keyword evidence="1" id="KW-0805">Transcription regulation</keyword>
<keyword evidence="2" id="KW-0238">DNA-binding</keyword>
<accession>A0A2T7B8G3</accession>
<dbReference type="GO" id="GO:0003700">
    <property type="term" value="F:DNA-binding transcription factor activity"/>
    <property type="evidence" value="ECO:0007669"/>
    <property type="project" value="InterPro"/>
</dbReference>
<dbReference type="OrthoDB" id="9028214at2"/>
<dbReference type="Gene3D" id="1.10.10.10">
    <property type="entry name" value="Winged helix-like DNA-binding domain superfamily/Winged helix DNA-binding domain"/>
    <property type="match status" value="1"/>
</dbReference>
<comment type="caution">
    <text evidence="5">The sequence shown here is derived from an EMBL/GenBank/DDBJ whole genome shotgun (WGS) entry which is preliminary data.</text>
</comment>
<dbReference type="EMBL" id="MSAG01000007">
    <property type="protein sequence ID" value="PUX24831.1"/>
    <property type="molecule type" value="Genomic_DNA"/>
</dbReference>
<dbReference type="CDD" id="cd07377">
    <property type="entry name" value="WHTH_GntR"/>
    <property type="match status" value="1"/>
</dbReference>
<protein>
    <submittedName>
        <fullName evidence="5">FadR family transcriptional regulator</fullName>
    </submittedName>
</protein>
<evidence type="ECO:0000256" key="1">
    <source>
        <dbReference type="ARBA" id="ARBA00023015"/>
    </source>
</evidence>
<dbReference type="Gene3D" id="1.20.120.530">
    <property type="entry name" value="GntR ligand-binding domain-like"/>
    <property type="match status" value="1"/>
</dbReference>
<dbReference type="SUPFAM" id="SSF46785">
    <property type="entry name" value="Winged helix' DNA-binding domain"/>
    <property type="match status" value="1"/>
</dbReference>
<sequence>MKVVQASVSESVTRHLAGRIMRGELAAGLSLPGENELAAEYNVSRTSIRNALATLAAKGLIAIQAKKRSTVNAREQWSLLDLDVLGWLAEGKVDAQLVEQLMLTRLIFEPSVAALAAINADAHDLAAMEDALELMRRGQTEAEKAAFEAGDMAFHQALLRATHNPFLLALGNALSAAMMLSFRQTLEADVRLTHTAIDEHFRLFEAIRLRQVDDARACMRTILLNAAGKSIWQERPAFVDRIL</sequence>
<gene>
    <name evidence="5" type="ORF">BS411_05510</name>
</gene>
<dbReference type="Pfam" id="PF00392">
    <property type="entry name" value="GntR"/>
    <property type="match status" value="1"/>
</dbReference>
<evidence type="ECO:0000256" key="2">
    <source>
        <dbReference type="ARBA" id="ARBA00023125"/>
    </source>
</evidence>
<dbReference type="InterPro" id="IPR008920">
    <property type="entry name" value="TF_FadR/GntR_C"/>
</dbReference>
<name>A0A2T7B8G3_9ENTR</name>
<proteinExistence type="predicted"/>
<feature type="domain" description="HTH gntR-type" evidence="4">
    <location>
        <begin position="6"/>
        <end position="74"/>
    </location>
</feature>
<dbReference type="GO" id="GO:0003677">
    <property type="term" value="F:DNA binding"/>
    <property type="evidence" value="ECO:0007669"/>
    <property type="project" value="UniProtKB-KW"/>
</dbReference>
<organism evidence="5">
    <name type="scientific">Cronobacter turicensis</name>
    <dbReference type="NCBI Taxonomy" id="413502"/>
    <lineage>
        <taxon>Bacteria</taxon>
        <taxon>Pseudomonadati</taxon>
        <taxon>Pseudomonadota</taxon>
        <taxon>Gammaproteobacteria</taxon>
        <taxon>Enterobacterales</taxon>
        <taxon>Enterobacteriaceae</taxon>
        <taxon>Cronobacter</taxon>
    </lineage>
</organism>
<dbReference type="PANTHER" id="PTHR43537:SF44">
    <property type="entry name" value="GNTR FAMILY REGULATORY PROTEIN"/>
    <property type="match status" value="1"/>
</dbReference>
<dbReference type="SMART" id="SM00895">
    <property type="entry name" value="FCD"/>
    <property type="match status" value="1"/>
</dbReference>
<dbReference type="InterPro" id="IPR011711">
    <property type="entry name" value="GntR_C"/>
</dbReference>
<keyword evidence="3" id="KW-0804">Transcription</keyword>
<dbReference type="InterPro" id="IPR036388">
    <property type="entry name" value="WH-like_DNA-bd_sf"/>
</dbReference>
<reference evidence="5" key="1">
    <citation type="submission" date="2016-12" db="EMBL/GenBank/DDBJ databases">
        <title>Analysis of the Molecular Diversity Among Cronobacter Species Isolated from Filth Flies Using a Pan Genomic DNA Microarray.</title>
        <authorList>
            <person name="Pava-Ripoll M."/>
            <person name="Tall B."/>
            <person name="Farber J."/>
            <person name="Fanning S."/>
            <person name="Lehner A."/>
            <person name="Stephan R."/>
            <person name="Pagotto F."/>
            <person name="Iverson C."/>
            <person name="Ziobro G."/>
            <person name="Miller A."/>
            <person name="Pearson R."/>
            <person name="Yan Q."/>
            <person name="Kim M."/>
            <person name="Jeong S."/>
            <person name="Park J."/>
            <person name="Jun S."/>
            <person name="Choi H."/>
            <person name="Chung T."/>
            <person name="Yoo Y."/>
            <person name="Park E."/>
            <person name="Hwang S."/>
            <person name="Lee B."/>
            <person name="Sathyamoorthy V."/>
            <person name="Carter L."/>
            <person name="Mammel M."/>
            <person name="Jackson S."/>
            <person name="Kothary M."/>
            <person name="Patel I."/>
            <person name="Grim C."/>
            <person name="Gopinath G."/>
            <person name="Gangiredla J."/>
            <person name="Chase H."/>
        </authorList>
    </citation>
    <scope>NUCLEOTIDE SEQUENCE [LARGE SCALE GENOMIC DNA]</scope>
    <source>
        <strain evidence="5">MOD1-Sh41s</strain>
    </source>
</reference>
<dbReference type="SUPFAM" id="SSF48008">
    <property type="entry name" value="GntR ligand-binding domain-like"/>
    <property type="match status" value="1"/>
</dbReference>
<evidence type="ECO:0000259" key="4">
    <source>
        <dbReference type="PROSITE" id="PS50949"/>
    </source>
</evidence>
<dbReference type="SMART" id="SM00345">
    <property type="entry name" value="HTH_GNTR"/>
    <property type="match status" value="1"/>
</dbReference>
<dbReference type="InterPro" id="IPR036390">
    <property type="entry name" value="WH_DNA-bd_sf"/>
</dbReference>
<dbReference type="RefSeq" id="WP_075197768.1">
    <property type="nucleotide sequence ID" value="NZ_CP187984.1"/>
</dbReference>
<dbReference type="Pfam" id="PF07729">
    <property type="entry name" value="FCD"/>
    <property type="match status" value="1"/>
</dbReference>
<dbReference type="AlphaFoldDB" id="A0A2T7B8G3"/>
<evidence type="ECO:0000256" key="3">
    <source>
        <dbReference type="ARBA" id="ARBA00023163"/>
    </source>
</evidence>
<dbReference type="PRINTS" id="PR00035">
    <property type="entry name" value="HTHGNTR"/>
</dbReference>